<keyword evidence="7 9" id="KW-0472">Membrane</keyword>
<organism evidence="10 11">
    <name type="scientific">Acholeplasma hippikon</name>
    <dbReference type="NCBI Taxonomy" id="264636"/>
    <lineage>
        <taxon>Bacteria</taxon>
        <taxon>Bacillati</taxon>
        <taxon>Mycoplasmatota</taxon>
        <taxon>Mollicutes</taxon>
        <taxon>Acholeplasmatales</taxon>
        <taxon>Acholeplasmataceae</taxon>
        <taxon>Acholeplasma</taxon>
    </lineage>
</organism>
<evidence type="ECO:0000256" key="6">
    <source>
        <dbReference type="ARBA" id="ARBA00022989"/>
    </source>
</evidence>
<dbReference type="PANTHER" id="PTHR11795">
    <property type="entry name" value="BRANCHED-CHAIN AMINO ACID TRANSPORT SYSTEM PERMEASE PROTEIN LIVH"/>
    <property type="match status" value="1"/>
</dbReference>
<gene>
    <name evidence="10" type="primary">livH</name>
    <name evidence="10" type="ORF">NCTC10172_00742</name>
</gene>
<feature type="transmembrane region" description="Helical" evidence="9">
    <location>
        <begin position="12"/>
        <end position="32"/>
    </location>
</feature>
<keyword evidence="11" id="KW-1185">Reference proteome</keyword>
<dbReference type="EMBL" id="LR215050">
    <property type="protein sequence ID" value="VEU82722.1"/>
    <property type="molecule type" value="Genomic_DNA"/>
</dbReference>
<dbReference type="GO" id="GO:0005886">
    <property type="term" value="C:plasma membrane"/>
    <property type="evidence" value="ECO:0007669"/>
    <property type="project" value="UniProtKB-SubCell"/>
</dbReference>
<dbReference type="RefSeq" id="WP_035368110.1">
    <property type="nucleotide sequence ID" value="NZ_LR215050.1"/>
</dbReference>
<evidence type="ECO:0000256" key="5">
    <source>
        <dbReference type="ARBA" id="ARBA00022970"/>
    </source>
</evidence>
<comment type="similarity">
    <text evidence="8">Belongs to the binding-protein-dependent transport system permease family. LivHM subfamily.</text>
</comment>
<dbReference type="PANTHER" id="PTHR11795:SF445">
    <property type="entry name" value="AMINO ACID ABC TRANSPORTER PERMEASE PROTEIN"/>
    <property type="match status" value="1"/>
</dbReference>
<feature type="transmembrane region" description="Helical" evidence="9">
    <location>
        <begin position="152"/>
        <end position="176"/>
    </location>
</feature>
<evidence type="ECO:0000256" key="7">
    <source>
        <dbReference type="ARBA" id="ARBA00023136"/>
    </source>
</evidence>
<keyword evidence="4 9" id="KW-0812">Transmembrane</keyword>
<dbReference type="STRING" id="1408416.GCA_000702765_00060"/>
<dbReference type="Proteomes" id="UP000290909">
    <property type="component" value="Chromosome"/>
</dbReference>
<evidence type="ECO:0000313" key="10">
    <source>
        <dbReference type="EMBL" id="VEU82722.1"/>
    </source>
</evidence>
<sequence length="313" mass="33546">MAIVQDVLNIIVPALISFGYLALATFGIVLIYKTSSTTNFAQGMLGVLGAFTTSYLIDKQGIQEFTGLPSVVITSPWQLVLPMIAGIAVSFVVGFFIDAVIFRKSKFTNAATKQIITMGLVIIITGLIPIIFGTQRRNSFQFSSKTIQFAGIALPVHQLVTLLISTVVIVGIFLLLRFTKWGLGVRSVASNERVASLMGINTNRINALSWAIAGALGALSAITYTAGIGTLNAVSMVQVQVDSFYASILGGFDTFFGPLGGLLIMNLGRSAIPAFLIKFNLAQWSNTVIYILIMVAVLIKPVGIFGKKKVKKV</sequence>
<name>A0A449BJU5_9MOLU</name>
<dbReference type="InterPro" id="IPR001851">
    <property type="entry name" value="ABC_transp_permease"/>
</dbReference>
<evidence type="ECO:0000313" key="11">
    <source>
        <dbReference type="Proteomes" id="UP000290909"/>
    </source>
</evidence>
<keyword evidence="6 9" id="KW-1133">Transmembrane helix</keyword>
<evidence type="ECO:0000256" key="8">
    <source>
        <dbReference type="ARBA" id="ARBA00037998"/>
    </source>
</evidence>
<evidence type="ECO:0000256" key="9">
    <source>
        <dbReference type="SAM" id="Phobius"/>
    </source>
</evidence>
<reference evidence="10 11" key="1">
    <citation type="submission" date="2019-01" db="EMBL/GenBank/DDBJ databases">
        <authorList>
            <consortium name="Pathogen Informatics"/>
        </authorList>
    </citation>
    <scope>NUCLEOTIDE SEQUENCE [LARGE SCALE GENOMIC DNA]</scope>
    <source>
        <strain evidence="10 11">NCTC10172</strain>
    </source>
</reference>
<dbReference type="AlphaFoldDB" id="A0A449BJU5"/>
<proteinExistence type="inferred from homology"/>
<feature type="transmembrane region" description="Helical" evidence="9">
    <location>
        <begin position="39"/>
        <end position="57"/>
    </location>
</feature>
<keyword evidence="3" id="KW-1003">Cell membrane</keyword>
<evidence type="ECO:0000256" key="1">
    <source>
        <dbReference type="ARBA" id="ARBA00004651"/>
    </source>
</evidence>
<comment type="subcellular location">
    <subcellularLocation>
        <location evidence="1">Cell membrane</location>
        <topology evidence="1">Multi-pass membrane protein</topology>
    </subcellularLocation>
</comment>
<accession>A0A449BJU5</accession>
<dbReference type="GO" id="GO:0006865">
    <property type="term" value="P:amino acid transport"/>
    <property type="evidence" value="ECO:0007669"/>
    <property type="project" value="UniProtKB-KW"/>
</dbReference>
<feature type="transmembrane region" description="Helical" evidence="9">
    <location>
        <begin position="77"/>
        <end position="102"/>
    </location>
</feature>
<evidence type="ECO:0000256" key="2">
    <source>
        <dbReference type="ARBA" id="ARBA00022448"/>
    </source>
</evidence>
<dbReference type="CDD" id="cd06582">
    <property type="entry name" value="TM_PBP1_LivH_like"/>
    <property type="match status" value="1"/>
</dbReference>
<dbReference type="KEGG" id="ahk:NCTC10172_00742"/>
<dbReference type="InterPro" id="IPR052157">
    <property type="entry name" value="BCAA_transport_permease"/>
</dbReference>
<feature type="transmembrane region" description="Helical" evidence="9">
    <location>
        <begin position="244"/>
        <end position="267"/>
    </location>
</feature>
<feature type="transmembrane region" description="Helical" evidence="9">
    <location>
        <begin position="205"/>
        <end position="224"/>
    </location>
</feature>
<protein>
    <submittedName>
        <fullName evidence="10">LIV-I protein H</fullName>
    </submittedName>
</protein>
<keyword evidence="5" id="KW-0029">Amino-acid transport</keyword>
<evidence type="ECO:0000256" key="4">
    <source>
        <dbReference type="ARBA" id="ARBA00022692"/>
    </source>
</evidence>
<feature type="transmembrane region" description="Helical" evidence="9">
    <location>
        <begin position="288"/>
        <end position="306"/>
    </location>
</feature>
<feature type="transmembrane region" description="Helical" evidence="9">
    <location>
        <begin position="114"/>
        <end position="132"/>
    </location>
</feature>
<evidence type="ECO:0000256" key="3">
    <source>
        <dbReference type="ARBA" id="ARBA00022475"/>
    </source>
</evidence>
<dbReference type="GO" id="GO:0022857">
    <property type="term" value="F:transmembrane transporter activity"/>
    <property type="evidence" value="ECO:0007669"/>
    <property type="project" value="InterPro"/>
</dbReference>
<keyword evidence="2" id="KW-0813">Transport</keyword>
<dbReference type="Pfam" id="PF02653">
    <property type="entry name" value="BPD_transp_2"/>
    <property type="match status" value="1"/>
</dbReference>